<dbReference type="NCBIfam" id="TIGR00275">
    <property type="entry name" value="aminoacetone oxidase family FAD-binding enzyme"/>
    <property type="match status" value="1"/>
</dbReference>
<evidence type="ECO:0000313" key="6">
    <source>
        <dbReference type="EMBL" id="MBP1918722.1"/>
    </source>
</evidence>
<sequence length="404" mass="44334">MKEIVIVGAGPSGIMAAIRAAEVRQNRVTLIDRNPGIGKKLFITGKGRCNLTSSKDISEFFENIPRNREFLYSALYTFTNMDVMDFFIKRGLKLKVERGDRVFPESDKSSDVIEVLKRQLEASGVKMMLSTKVEGIDVEGGRILALETSRGRISGDSFIFATGGASYFGTGSDGMVLGLIEKLGHSIAPLKPSLIPLVCSEPFVKDLQGLSLRNVRFTLRDDKKVLYEDFGELLFTHFGISGPIVLSSSAYYHGSKAKGIIDLKPALDKNELDARILRDFSKNINRDFRNSLDELLPSKLIPVIVALSGIDPIKKVHSVTKEERRVLTDLLKGLTVTVTGTKSLNEAIITRGGVDTREIEPATMKSRKVENLYFAGEMIDVDALTGGFNLQIAFSTGYLAGSNA</sequence>
<dbReference type="RefSeq" id="WP_209458951.1">
    <property type="nucleotide sequence ID" value="NZ_JAGGKC010000008.1"/>
</dbReference>
<dbReference type="PRINTS" id="PR00411">
    <property type="entry name" value="PNDRDTASEI"/>
</dbReference>
<keyword evidence="2" id="KW-0285">Flavoprotein</keyword>
<keyword evidence="7" id="KW-1185">Reference proteome</keyword>
<dbReference type="Gene3D" id="2.40.30.10">
    <property type="entry name" value="Translation factors"/>
    <property type="match status" value="1"/>
</dbReference>
<evidence type="ECO:0000256" key="1">
    <source>
        <dbReference type="ARBA" id="ARBA00001974"/>
    </source>
</evidence>
<dbReference type="PANTHER" id="PTHR42887">
    <property type="entry name" value="OS12G0638800 PROTEIN"/>
    <property type="match status" value="1"/>
</dbReference>
<organism evidence="6 7">
    <name type="scientific">Youngiibacter multivorans</name>
    <dbReference type="NCBI Taxonomy" id="937251"/>
    <lineage>
        <taxon>Bacteria</taxon>
        <taxon>Bacillati</taxon>
        <taxon>Bacillota</taxon>
        <taxon>Clostridia</taxon>
        <taxon>Eubacteriales</taxon>
        <taxon>Clostridiaceae</taxon>
        <taxon>Youngiibacter</taxon>
    </lineage>
</organism>
<name>A0ABS4G2K7_9CLOT</name>
<evidence type="ECO:0000256" key="3">
    <source>
        <dbReference type="ARBA" id="ARBA00022827"/>
    </source>
</evidence>
<dbReference type="InterPro" id="IPR004792">
    <property type="entry name" value="BaiN-like"/>
</dbReference>
<evidence type="ECO:0000256" key="2">
    <source>
        <dbReference type="ARBA" id="ARBA00022630"/>
    </source>
</evidence>
<dbReference type="Pfam" id="PF03486">
    <property type="entry name" value="HI0933_like"/>
    <property type="match status" value="1"/>
</dbReference>
<dbReference type="Gene3D" id="1.10.8.260">
    <property type="entry name" value="HI0933 insert domain-like"/>
    <property type="match status" value="1"/>
</dbReference>
<dbReference type="InterPro" id="IPR023166">
    <property type="entry name" value="BaiN-like_dom_sf"/>
</dbReference>
<accession>A0ABS4G2K7</accession>
<dbReference type="Pfam" id="PF22780">
    <property type="entry name" value="HI0933_like_1st"/>
    <property type="match status" value="1"/>
</dbReference>
<dbReference type="InterPro" id="IPR055178">
    <property type="entry name" value="RsdA/BaiN/AoA(So)-like_dom"/>
</dbReference>
<gene>
    <name evidence="6" type="ORF">J2Z34_001202</name>
</gene>
<comment type="caution">
    <text evidence="6">The sequence shown here is derived from an EMBL/GenBank/DDBJ whole genome shotgun (WGS) entry which is preliminary data.</text>
</comment>
<dbReference type="Proteomes" id="UP001519271">
    <property type="component" value="Unassembled WGS sequence"/>
</dbReference>
<feature type="domain" description="RsdA/BaiN/AoA(So)-like Rossmann fold-like" evidence="4">
    <location>
        <begin position="3"/>
        <end position="402"/>
    </location>
</feature>
<dbReference type="PRINTS" id="PR00368">
    <property type="entry name" value="FADPNR"/>
</dbReference>
<proteinExistence type="predicted"/>
<dbReference type="EMBL" id="JAGGKC010000008">
    <property type="protein sequence ID" value="MBP1918722.1"/>
    <property type="molecule type" value="Genomic_DNA"/>
</dbReference>
<evidence type="ECO:0000313" key="7">
    <source>
        <dbReference type="Proteomes" id="UP001519271"/>
    </source>
</evidence>
<feature type="domain" description="RsdA/BaiN/AoA(So)-like insert" evidence="5">
    <location>
        <begin position="191"/>
        <end position="349"/>
    </location>
</feature>
<reference evidence="6 7" key="1">
    <citation type="submission" date="2021-03" db="EMBL/GenBank/DDBJ databases">
        <title>Genomic Encyclopedia of Type Strains, Phase IV (KMG-IV): sequencing the most valuable type-strain genomes for metagenomic binning, comparative biology and taxonomic classification.</title>
        <authorList>
            <person name="Goeker M."/>
        </authorList>
    </citation>
    <scope>NUCLEOTIDE SEQUENCE [LARGE SCALE GENOMIC DNA]</scope>
    <source>
        <strain evidence="6 7">DSM 6139</strain>
    </source>
</reference>
<dbReference type="InterPro" id="IPR036188">
    <property type="entry name" value="FAD/NAD-bd_sf"/>
</dbReference>
<dbReference type="PANTHER" id="PTHR42887:SF2">
    <property type="entry name" value="OS12G0638800 PROTEIN"/>
    <property type="match status" value="1"/>
</dbReference>
<dbReference type="SUPFAM" id="SSF51905">
    <property type="entry name" value="FAD/NAD(P)-binding domain"/>
    <property type="match status" value="1"/>
</dbReference>
<keyword evidence="3" id="KW-0274">FAD</keyword>
<protein>
    <submittedName>
        <fullName evidence="6">Rossmann fold flavoprotein</fullName>
    </submittedName>
</protein>
<evidence type="ECO:0000259" key="4">
    <source>
        <dbReference type="Pfam" id="PF03486"/>
    </source>
</evidence>
<dbReference type="SUPFAM" id="SSF160996">
    <property type="entry name" value="HI0933 insert domain-like"/>
    <property type="match status" value="1"/>
</dbReference>
<evidence type="ECO:0000259" key="5">
    <source>
        <dbReference type="Pfam" id="PF22780"/>
    </source>
</evidence>
<dbReference type="Gene3D" id="3.50.50.60">
    <property type="entry name" value="FAD/NAD(P)-binding domain"/>
    <property type="match status" value="1"/>
</dbReference>
<dbReference type="InterPro" id="IPR057661">
    <property type="entry name" value="RsdA/BaiN/AoA(So)_Rossmann"/>
</dbReference>
<comment type="cofactor">
    <cofactor evidence="1">
        <name>FAD</name>
        <dbReference type="ChEBI" id="CHEBI:57692"/>
    </cofactor>
</comment>